<comment type="subcellular location">
    <subcellularLocation>
        <location evidence="1">Cell membrane</location>
        <topology evidence="1">Multi-pass membrane protein</topology>
    </subcellularLocation>
</comment>
<dbReference type="PANTHER" id="PTHR32196:SF21">
    <property type="entry name" value="ABC TRANSPORTER PERMEASE PROTEIN YPHD-RELATED"/>
    <property type="match status" value="1"/>
</dbReference>
<evidence type="ECO:0000256" key="1">
    <source>
        <dbReference type="ARBA" id="ARBA00004651"/>
    </source>
</evidence>
<feature type="transmembrane region" description="Helical" evidence="8">
    <location>
        <begin position="59"/>
        <end position="79"/>
    </location>
</feature>
<dbReference type="RefSeq" id="WP_158345609.1">
    <property type="nucleotide sequence ID" value="NZ_JAHQCW010000012.1"/>
</dbReference>
<dbReference type="GO" id="GO:0005886">
    <property type="term" value="C:plasma membrane"/>
    <property type="evidence" value="ECO:0007669"/>
    <property type="project" value="UniProtKB-SubCell"/>
</dbReference>
<evidence type="ECO:0000313" key="10">
    <source>
        <dbReference type="Proteomes" id="UP000712157"/>
    </source>
</evidence>
<name>A0A949JWV8_9FIRM</name>
<comment type="caution">
    <text evidence="9">The sequence shown here is derived from an EMBL/GenBank/DDBJ whole genome shotgun (WGS) entry which is preliminary data.</text>
</comment>
<dbReference type="Pfam" id="PF02653">
    <property type="entry name" value="BPD_transp_2"/>
    <property type="match status" value="1"/>
</dbReference>
<feature type="transmembrane region" description="Helical" evidence="8">
    <location>
        <begin position="129"/>
        <end position="148"/>
    </location>
</feature>
<evidence type="ECO:0000256" key="5">
    <source>
        <dbReference type="ARBA" id="ARBA00022692"/>
    </source>
</evidence>
<feature type="transmembrane region" description="Helical" evidence="8">
    <location>
        <begin position="299"/>
        <end position="316"/>
    </location>
</feature>
<dbReference type="PANTHER" id="PTHR32196">
    <property type="entry name" value="ABC TRANSPORTER PERMEASE PROTEIN YPHD-RELATED-RELATED"/>
    <property type="match status" value="1"/>
</dbReference>
<dbReference type="AlphaFoldDB" id="A0A949JWV8"/>
<evidence type="ECO:0000256" key="6">
    <source>
        <dbReference type="ARBA" id="ARBA00022989"/>
    </source>
</evidence>
<dbReference type="GO" id="GO:0022857">
    <property type="term" value="F:transmembrane transporter activity"/>
    <property type="evidence" value="ECO:0007669"/>
    <property type="project" value="InterPro"/>
</dbReference>
<sequence length="326" mass="34677">MENSQSRKGKVLRGKLLNLFCSYGLWIIFIILLAYFAIQSPKFLTISNAVNVLRLSSTLGVAVVGMFFVLITGGIDISVSANMYFSAVVGTTLLNNLGVPLPLCFVGACASGLLIGSINGFFVAKLKMVPFITTLATYSVARGLGLMFTNQQMLFLDSVVMKFSGAKLFGIPLIVYIFLIVVLLGHFILTRTQYGRQLFACGNNLVGANKLGINGTKTVFMAYLFCGGLAGIAGMMNACILSVINPNFAINDEFVVISSAVIGGASLFGGKGKILPGAIIGIVMVQVITNGLTITGASAYAFTIFRGIIIFIAVMMDSIKFSGEIR</sequence>
<feature type="transmembrane region" description="Helical" evidence="8">
    <location>
        <begin position="99"/>
        <end position="122"/>
    </location>
</feature>
<accession>A0A949JWV8</accession>
<gene>
    <name evidence="9" type="ORF">KTH89_08895</name>
</gene>
<evidence type="ECO:0000256" key="8">
    <source>
        <dbReference type="SAM" id="Phobius"/>
    </source>
</evidence>
<evidence type="ECO:0000313" key="9">
    <source>
        <dbReference type="EMBL" id="MBU9736655.1"/>
    </source>
</evidence>
<evidence type="ECO:0000256" key="2">
    <source>
        <dbReference type="ARBA" id="ARBA00022448"/>
    </source>
</evidence>
<protein>
    <submittedName>
        <fullName evidence="9">ABC transporter permease</fullName>
    </submittedName>
</protein>
<organism evidence="9 10">
    <name type="scientific">Diplocloster agilis</name>
    <dbReference type="NCBI Taxonomy" id="2850323"/>
    <lineage>
        <taxon>Bacteria</taxon>
        <taxon>Bacillati</taxon>
        <taxon>Bacillota</taxon>
        <taxon>Clostridia</taxon>
        <taxon>Lachnospirales</taxon>
        <taxon>Lachnospiraceae</taxon>
        <taxon>Diplocloster</taxon>
    </lineage>
</organism>
<evidence type="ECO:0000256" key="3">
    <source>
        <dbReference type="ARBA" id="ARBA00022475"/>
    </source>
</evidence>
<feature type="transmembrane region" description="Helical" evidence="8">
    <location>
        <begin position="168"/>
        <end position="189"/>
    </location>
</feature>
<evidence type="ECO:0000256" key="4">
    <source>
        <dbReference type="ARBA" id="ARBA00022519"/>
    </source>
</evidence>
<dbReference type="Proteomes" id="UP000712157">
    <property type="component" value="Unassembled WGS sequence"/>
</dbReference>
<keyword evidence="7 8" id="KW-0472">Membrane</keyword>
<dbReference type="CDD" id="cd06579">
    <property type="entry name" value="TM_PBP1_transp_AraH_like"/>
    <property type="match status" value="1"/>
</dbReference>
<feature type="transmembrane region" description="Helical" evidence="8">
    <location>
        <begin position="220"/>
        <end position="244"/>
    </location>
</feature>
<keyword evidence="2" id="KW-0813">Transport</keyword>
<keyword evidence="5 8" id="KW-0812">Transmembrane</keyword>
<feature type="transmembrane region" description="Helical" evidence="8">
    <location>
        <begin position="250"/>
        <end position="268"/>
    </location>
</feature>
<dbReference type="EMBL" id="JAHQCW010000012">
    <property type="protein sequence ID" value="MBU9736655.1"/>
    <property type="molecule type" value="Genomic_DNA"/>
</dbReference>
<feature type="transmembrane region" description="Helical" evidence="8">
    <location>
        <begin position="16"/>
        <end position="38"/>
    </location>
</feature>
<dbReference type="InterPro" id="IPR001851">
    <property type="entry name" value="ABC_transp_permease"/>
</dbReference>
<keyword evidence="4" id="KW-0997">Cell inner membrane</keyword>
<reference evidence="9" key="1">
    <citation type="submission" date="2021-06" db="EMBL/GenBank/DDBJ databases">
        <title>Description of novel taxa of the family Lachnospiraceae.</title>
        <authorList>
            <person name="Chaplin A.V."/>
            <person name="Sokolova S.R."/>
            <person name="Pikina A.P."/>
            <person name="Korzhanova M."/>
            <person name="Belova V."/>
            <person name="Korostin D."/>
            <person name="Efimov B.A."/>
        </authorList>
    </citation>
    <scope>NUCLEOTIDE SEQUENCE</scope>
    <source>
        <strain evidence="9">ASD5720</strain>
    </source>
</reference>
<evidence type="ECO:0000256" key="7">
    <source>
        <dbReference type="ARBA" id="ARBA00023136"/>
    </source>
</evidence>
<keyword evidence="3" id="KW-1003">Cell membrane</keyword>
<keyword evidence="6 8" id="KW-1133">Transmembrane helix</keyword>
<proteinExistence type="predicted"/>
<keyword evidence="10" id="KW-1185">Reference proteome</keyword>